<dbReference type="HOGENOM" id="CLU_2671220_0_0_1"/>
<name>A0A067U3Q8_GALM3</name>
<gene>
    <name evidence="1" type="ORF">GALMADRAFT_219112</name>
</gene>
<accession>A0A067U3Q8</accession>
<reference evidence="2" key="1">
    <citation type="journal article" date="2014" name="Proc. Natl. Acad. Sci. U.S.A.">
        <title>Extensive sampling of basidiomycete genomes demonstrates inadequacy of the white-rot/brown-rot paradigm for wood decay fungi.</title>
        <authorList>
            <person name="Riley R."/>
            <person name="Salamov A.A."/>
            <person name="Brown D.W."/>
            <person name="Nagy L.G."/>
            <person name="Floudas D."/>
            <person name="Held B.W."/>
            <person name="Levasseur A."/>
            <person name="Lombard V."/>
            <person name="Morin E."/>
            <person name="Otillar R."/>
            <person name="Lindquist E.A."/>
            <person name="Sun H."/>
            <person name="LaButti K.M."/>
            <person name="Schmutz J."/>
            <person name="Jabbour D."/>
            <person name="Luo H."/>
            <person name="Baker S.E."/>
            <person name="Pisabarro A.G."/>
            <person name="Walton J.D."/>
            <person name="Blanchette R.A."/>
            <person name="Henrissat B."/>
            <person name="Martin F."/>
            <person name="Cullen D."/>
            <person name="Hibbett D.S."/>
            <person name="Grigoriev I.V."/>
        </authorList>
    </citation>
    <scope>NUCLEOTIDE SEQUENCE [LARGE SCALE GENOMIC DNA]</scope>
    <source>
        <strain evidence="2">CBS 339.88</strain>
    </source>
</reference>
<organism evidence="1 2">
    <name type="scientific">Galerina marginata (strain CBS 339.88)</name>
    <dbReference type="NCBI Taxonomy" id="685588"/>
    <lineage>
        <taxon>Eukaryota</taxon>
        <taxon>Fungi</taxon>
        <taxon>Dikarya</taxon>
        <taxon>Basidiomycota</taxon>
        <taxon>Agaricomycotina</taxon>
        <taxon>Agaricomycetes</taxon>
        <taxon>Agaricomycetidae</taxon>
        <taxon>Agaricales</taxon>
        <taxon>Agaricineae</taxon>
        <taxon>Strophariaceae</taxon>
        <taxon>Galerina</taxon>
    </lineage>
</organism>
<proteinExistence type="predicted"/>
<protein>
    <submittedName>
        <fullName evidence="1">Uncharacterized protein</fullName>
    </submittedName>
</protein>
<sequence>MRDLAGTTNFPILAATLTELELRGEALILALRAVEHAFKLWKEAEFVETKSSIRTFSAGQNAKLRTPRHALLSPH</sequence>
<dbReference type="AlphaFoldDB" id="A0A067U3Q8"/>
<evidence type="ECO:0000313" key="2">
    <source>
        <dbReference type="Proteomes" id="UP000027222"/>
    </source>
</evidence>
<dbReference type="Proteomes" id="UP000027222">
    <property type="component" value="Unassembled WGS sequence"/>
</dbReference>
<evidence type="ECO:0000313" key="1">
    <source>
        <dbReference type="EMBL" id="KDR86078.1"/>
    </source>
</evidence>
<dbReference type="EMBL" id="KL142367">
    <property type="protein sequence ID" value="KDR86078.1"/>
    <property type="molecule type" value="Genomic_DNA"/>
</dbReference>
<keyword evidence="2" id="KW-1185">Reference proteome</keyword>